<dbReference type="GO" id="GO:0050118">
    <property type="term" value="F:N-acetyldiaminopimelate deacetylase activity"/>
    <property type="evidence" value="ECO:0007669"/>
    <property type="project" value="UniProtKB-ARBA"/>
</dbReference>
<feature type="binding site" evidence="2">
    <location>
        <position position="101"/>
    </location>
    <ligand>
        <name>Mn(2+)</name>
        <dbReference type="ChEBI" id="CHEBI:29035"/>
        <label>2</label>
    </ligand>
</feature>
<dbReference type="GO" id="GO:0019877">
    <property type="term" value="P:diaminopimelate biosynthetic process"/>
    <property type="evidence" value="ECO:0007669"/>
    <property type="project" value="UniProtKB-ARBA"/>
</dbReference>
<dbReference type="PIRSF" id="PIRSF005962">
    <property type="entry name" value="Pept_M20D_amidohydro"/>
    <property type="match status" value="1"/>
</dbReference>
<protein>
    <submittedName>
        <fullName evidence="4">Amidohydrolase</fullName>
    </submittedName>
</protein>
<evidence type="ECO:0000313" key="4">
    <source>
        <dbReference type="EMBL" id="SMP60272.1"/>
    </source>
</evidence>
<gene>
    <name evidence="4" type="ORF">SAMN06296020_10894</name>
</gene>
<keyword evidence="5" id="KW-1185">Reference proteome</keyword>
<evidence type="ECO:0000259" key="3">
    <source>
        <dbReference type="Pfam" id="PF07687"/>
    </source>
</evidence>
<comment type="caution">
    <text evidence="4">The sequence shown here is derived from an EMBL/GenBank/DDBJ whole genome shotgun (WGS) entry which is preliminary data.</text>
</comment>
<name>A0AA45WWP5_9CLOT</name>
<proteinExistence type="predicted"/>
<dbReference type="SUPFAM" id="SSF53187">
    <property type="entry name" value="Zn-dependent exopeptidases"/>
    <property type="match status" value="1"/>
</dbReference>
<evidence type="ECO:0000256" key="2">
    <source>
        <dbReference type="PIRSR" id="PIRSR005962-1"/>
    </source>
</evidence>
<keyword evidence="1" id="KW-0378">Hydrolase</keyword>
<dbReference type="Pfam" id="PF07687">
    <property type="entry name" value="M20_dimer"/>
    <property type="match status" value="1"/>
</dbReference>
<accession>A0AA45WWP5</accession>
<dbReference type="SUPFAM" id="SSF55031">
    <property type="entry name" value="Bacterial exopeptidase dimerisation domain"/>
    <property type="match status" value="1"/>
</dbReference>
<dbReference type="GO" id="GO:0046872">
    <property type="term" value="F:metal ion binding"/>
    <property type="evidence" value="ECO:0007669"/>
    <property type="project" value="UniProtKB-KW"/>
</dbReference>
<feature type="domain" description="Peptidase M20 dimerisation" evidence="3">
    <location>
        <begin position="186"/>
        <end position="280"/>
    </location>
</feature>
<feature type="binding site" evidence="2">
    <location>
        <position position="162"/>
    </location>
    <ligand>
        <name>Mn(2+)</name>
        <dbReference type="ChEBI" id="CHEBI:29035"/>
        <label>2</label>
    </ligand>
</feature>
<dbReference type="PANTHER" id="PTHR11014">
    <property type="entry name" value="PEPTIDASE M20 FAMILY MEMBER"/>
    <property type="match status" value="1"/>
</dbReference>
<evidence type="ECO:0000256" key="1">
    <source>
        <dbReference type="ARBA" id="ARBA00022801"/>
    </source>
</evidence>
<dbReference type="PANTHER" id="PTHR11014:SF63">
    <property type="entry name" value="METALLOPEPTIDASE, PUTATIVE (AFU_ORTHOLOGUE AFUA_6G09600)-RELATED"/>
    <property type="match status" value="1"/>
</dbReference>
<evidence type="ECO:0000313" key="5">
    <source>
        <dbReference type="Proteomes" id="UP001158066"/>
    </source>
</evidence>
<feature type="binding site" evidence="2">
    <location>
        <position position="361"/>
    </location>
    <ligand>
        <name>Mn(2+)</name>
        <dbReference type="ChEBI" id="CHEBI:29035"/>
        <label>2</label>
    </ligand>
</feature>
<keyword evidence="2" id="KW-0479">Metal-binding</keyword>
<keyword evidence="2" id="KW-0464">Manganese</keyword>
<dbReference type="NCBIfam" id="TIGR01891">
    <property type="entry name" value="amidohydrolases"/>
    <property type="match status" value="1"/>
</dbReference>
<dbReference type="Gene3D" id="3.40.630.10">
    <property type="entry name" value="Zn peptidases"/>
    <property type="match status" value="1"/>
</dbReference>
<dbReference type="InterPro" id="IPR002933">
    <property type="entry name" value="Peptidase_M20"/>
</dbReference>
<dbReference type="InterPro" id="IPR017439">
    <property type="entry name" value="Amidohydrolase"/>
</dbReference>
<dbReference type="FunFam" id="3.30.70.360:FF:000001">
    <property type="entry name" value="N-acetyldiaminopimelate deacetylase"/>
    <property type="match status" value="1"/>
</dbReference>
<organism evidence="4 5">
    <name type="scientific">Anoxynatronum buryatiense</name>
    <dbReference type="NCBI Taxonomy" id="489973"/>
    <lineage>
        <taxon>Bacteria</taxon>
        <taxon>Bacillati</taxon>
        <taxon>Bacillota</taxon>
        <taxon>Clostridia</taxon>
        <taxon>Eubacteriales</taxon>
        <taxon>Clostridiaceae</taxon>
        <taxon>Anoxynatronum</taxon>
    </lineage>
</organism>
<reference evidence="4" key="1">
    <citation type="submission" date="2017-05" db="EMBL/GenBank/DDBJ databases">
        <authorList>
            <person name="Varghese N."/>
            <person name="Submissions S."/>
        </authorList>
    </citation>
    <scope>NUCLEOTIDE SEQUENCE</scope>
    <source>
        <strain evidence="4">Su22</strain>
    </source>
</reference>
<feature type="binding site" evidence="2">
    <location>
        <position position="137"/>
    </location>
    <ligand>
        <name>Mn(2+)</name>
        <dbReference type="ChEBI" id="CHEBI:29035"/>
        <label>2</label>
    </ligand>
</feature>
<sequence length="392" mass="42781">MDAIRQQIEELEEELIALRRDFHAHPEVGFEEHRTAAAVEAYLGQLGIATCRMTGTGVVGIIQGTQLEPVLMLRADMDALPVQEETGLPYQSQNEGVMHACAHDAHTAILLVAAKVLMQHREQLKGTIKLVFQPNEENAGALPMIDDGVLENPKVNAALGLHVWTPLKSGTVGLSSGGVMAGLDIFRITIRGAGGHTGYPETARDPVIAAADLIQTAQRIQTREISLMKPTVIMFGKISGGTKANIIPDTMTLEGSIRTLYDDREDRPVERLRRLAEQVAATHGCTCEMTWFRENIPLINHPAMTRLMTETAARVMGDDACILPYASMASEDFSEFTARVPGAFAFLGAGDEEKKTHYPHHHPKFDIDESVLVKGVELLVKAATAYFEAPEG</sequence>
<dbReference type="InterPro" id="IPR011650">
    <property type="entry name" value="Peptidase_M20_dimer"/>
</dbReference>
<dbReference type="InterPro" id="IPR036264">
    <property type="entry name" value="Bact_exopeptidase_dim_dom"/>
</dbReference>
<dbReference type="Proteomes" id="UP001158066">
    <property type="component" value="Unassembled WGS sequence"/>
</dbReference>
<dbReference type="Gene3D" id="3.30.70.360">
    <property type="match status" value="1"/>
</dbReference>
<dbReference type="AlphaFoldDB" id="A0AA45WWP5"/>
<dbReference type="EMBL" id="FXUF01000008">
    <property type="protein sequence ID" value="SMP60272.1"/>
    <property type="molecule type" value="Genomic_DNA"/>
</dbReference>
<dbReference type="CDD" id="cd03886">
    <property type="entry name" value="M20_Acy1"/>
    <property type="match status" value="1"/>
</dbReference>
<feature type="binding site" evidence="2">
    <location>
        <position position="103"/>
    </location>
    <ligand>
        <name>Mn(2+)</name>
        <dbReference type="ChEBI" id="CHEBI:29035"/>
        <label>2</label>
    </ligand>
</feature>
<comment type="cofactor">
    <cofactor evidence="2">
        <name>Mn(2+)</name>
        <dbReference type="ChEBI" id="CHEBI:29035"/>
    </cofactor>
    <text evidence="2">The Mn(2+) ion enhances activity.</text>
</comment>
<dbReference type="Pfam" id="PF01546">
    <property type="entry name" value="Peptidase_M20"/>
    <property type="match status" value="1"/>
</dbReference>